<dbReference type="EMBL" id="AOHZ01000081">
    <property type="protein sequence ID" value="ELY51677.1"/>
    <property type="molecule type" value="Genomic_DNA"/>
</dbReference>
<organism evidence="1 2">
    <name type="scientific">Natronolimnohabitans innermongolicus JCM 12255</name>
    <dbReference type="NCBI Taxonomy" id="1227499"/>
    <lineage>
        <taxon>Archaea</taxon>
        <taxon>Methanobacteriati</taxon>
        <taxon>Methanobacteriota</taxon>
        <taxon>Stenosarchaea group</taxon>
        <taxon>Halobacteria</taxon>
        <taxon>Halobacteriales</taxon>
        <taxon>Natrialbaceae</taxon>
        <taxon>Natronolimnohabitans</taxon>
    </lineage>
</organism>
<dbReference type="eggNOG" id="arCOG06160">
    <property type="taxonomic scope" value="Archaea"/>
</dbReference>
<reference evidence="1 2" key="1">
    <citation type="journal article" date="2014" name="PLoS Genet.">
        <title>Phylogenetically driven sequencing of extremely halophilic archaea reveals strategies for static and dynamic osmo-response.</title>
        <authorList>
            <person name="Becker E.A."/>
            <person name="Seitzer P.M."/>
            <person name="Tritt A."/>
            <person name="Larsen D."/>
            <person name="Krusor M."/>
            <person name="Yao A.I."/>
            <person name="Wu D."/>
            <person name="Madern D."/>
            <person name="Eisen J.A."/>
            <person name="Darling A.E."/>
            <person name="Facciotti M.T."/>
        </authorList>
    </citation>
    <scope>NUCLEOTIDE SEQUENCE [LARGE SCALE GENOMIC DNA]</scope>
    <source>
        <strain evidence="1 2">JCM 12255</strain>
    </source>
</reference>
<dbReference type="AlphaFoldDB" id="L9WQK5"/>
<gene>
    <name evidence="1" type="ORF">C493_17146</name>
</gene>
<proteinExistence type="predicted"/>
<evidence type="ECO:0000313" key="1">
    <source>
        <dbReference type="EMBL" id="ELY51677.1"/>
    </source>
</evidence>
<sequence length="71" mass="8650">MAVFVVLSLLIQNIWRYLHWVYVATPRRGGRRLWWWPFKEFIDMVTRSAWTALAVRRVVPANRPPGDWFHR</sequence>
<dbReference type="Proteomes" id="UP000011602">
    <property type="component" value="Unassembled WGS sequence"/>
</dbReference>
<name>L9WQK5_9EURY</name>
<evidence type="ECO:0000313" key="2">
    <source>
        <dbReference type="Proteomes" id="UP000011602"/>
    </source>
</evidence>
<comment type="caution">
    <text evidence="1">The sequence shown here is derived from an EMBL/GenBank/DDBJ whole genome shotgun (WGS) entry which is preliminary data.</text>
</comment>
<protein>
    <submittedName>
        <fullName evidence="1">Transposase (ISH3)</fullName>
    </submittedName>
</protein>
<keyword evidence="2" id="KW-1185">Reference proteome</keyword>
<accession>L9WQK5</accession>